<dbReference type="SUPFAM" id="SSF81606">
    <property type="entry name" value="PP2C-like"/>
    <property type="match status" value="1"/>
</dbReference>
<organism evidence="3 4">
    <name type="scientific">Heliocybe sulcata</name>
    <dbReference type="NCBI Taxonomy" id="5364"/>
    <lineage>
        <taxon>Eukaryota</taxon>
        <taxon>Fungi</taxon>
        <taxon>Dikarya</taxon>
        <taxon>Basidiomycota</taxon>
        <taxon>Agaricomycotina</taxon>
        <taxon>Agaricomycetes</taxon>
        <taxon>Gloeophyllales</taxon>
        <taxon>Gloeophyllaceae</taxon>
        <taxon>Heliocybe</taxon>
    </lineage>
</organism>
<dbReference type="PROSITE" id="PS51746">
    <property type="entry name" value="PPM_2"/>
    <property type="match status" value="1"/>
</dbReference>
<dbReference type="PANTHER" id="PTHR13832:SF792">
    <property type="entry name" value="GM14286P"/>
    <property type="match status" value="1"/>
</dbReference>
<dbReference type="GO" id="GO:0004741">
    <property type="term" value="F:[pyruvate dehydrogenase (acetyl-transferring)]-phosphatase activity"/>
    <property type="evidence" value="ECO:0007669"/>
    <property type="project" value="TreeGrafter"/>
</dbReference>
<dbReference type="CDD" id="cd00143">
    <property type="entry name" value="PP2Cc"/>
    <property type="match status" value="1"/>
</dbReference>
<dbReference type="InterPro" id="IPR015655">
    <property type="entry name" value="PP2C"/>
</dbReference>
<feature type="compositionally biased region" description="Basic and acidic residues" evidence="1">
    <location>
        <begin position="292"/>
        <end position="314"/>
    </location>
</feature>
<feature type="domain" description="PPM-type phosphatase" evidence="2">
    <location>
        <begin position="99"/>
        <end position="502"/>
    </location>
</feature>
<evidence type="ECO:0000313" key="3">
    <source>
        <dbReference type="EMBL" id="TFK55563.1"/>
    </source>
</evidence>
<dbReference type="InterPro" id="IPR001932">
    <property type="entry name" value="PPM-type_phosphatase-like_dom"/>
</dbReference>
<reference evidence="3 4" key="1">
    <citation type="journal article" date="2019" name="Nat. Ecol. Evol.">
        <title>Megaphylogeny resolves global patterns of mushroom evolution.</title>
        <authorList>
            <person name="Varga T."/>
            <person name="Krizsan K."/>
            <person name="Foldi C."/>
            <person name="Dima B."/>
            <person name="Sanchez-Garcia M."/>
            <person name="Sanchez-Ramirez S."/>
            <person name="Szollosi G.J."/>
            <person name="Szarkandi J.G."/>
            <person name="Papp V."/>
            <person name="Albert L."/>
            <person name="Andreopoulos W."/>
            <person name="Angelini C."/>
            <person name="Antonin V."/>
            <person name="Barry K.W."/>
            <person name="Bougher N.L."/>
            <person name="Buchanan P."/>
            <person name="Buyck B."/>
            <person name="Bense V."/>
            <person name="Catcheside P."/>
            <person name="Chovatia M."/>
            <person name="Cooper J."/>
            <person name="Damon W."/>
            <person name="Desjardin D."/>
            <person name="Finy P."/>
            <person name="Geml J."/>
            <person name="Haridas S."/>
            <person name="Hughes K."/>
            <person name="Justo A."/>
            <person name="Karasinski D."/>
            <person name="Kautmanova I."/>
            <person name="Kiss B."/>
            <person name="Kocsube S."/>
            <person name="Kotiranta H."/>
            <person name="LaButti K.M."/>
            <person name="Lechner B.E."/>
            <person name="Liimatainen K."/>
            <person name="Lipzen A."/>
            <person name="Lukacs Z."/>
            <person name="Mihaltcheva S."/>
            <person name="Morgado L.N."/>
            <person name="Niskanen T."/>
            <person name="Noordeloos M.E."/>
            <person name="Ohm R.A."/>
            <person name="Ortiz-Santana B."/>
            <person name="Ovrebo C."/>
            <person name="Racz N."/>
            <person name="Riley R."/>
            <person name="Savchenko A."/>
            <person name="Shiryaev A."/>
            <person name="Soop K."/>
            <person name="Spirin V."/>
            <person name="Szebenyi C."/>
            <person name="Tomsovsky M."/>
            <person name="Tulloss R.E."/>
            <person name="Uehling J."/>
            <person name="Grigoriev I.V."/>
            <person name="Vagvolgyi C."/>
            <person name="Papp T."/>
            <person name="Martin F.M."/>
            <person name="Miettinen O."/>
            <person name="Hibbett D.S."/>
            <person name="Nagy L.G."/>
        </authorList>
    </citation>
    <scope>NUCLEOTIDE SEQUENCE [LARGE SCALE GENOMIC DNA]</scope>
    <source>
        <strain evidence="3 4">OMC1185</strain>
    </source>
</reference>
<dbReference type="OrthoDB" id="420076at2759"/>
<evidence type="ECO:0000313" key="4">
    <source>
        <dbReference type="Proteomes" id="UP000305948"/>
    </source>
</evidence>
<name>A0A5C3NDW6_9AGAM</name>
<dbReference type="Proteomes" id="UP000305948">
    <property type="component" value="Unassembled WGS sequence"/>
</dbReference>
<dbReference type="AlphaFoldDB" id="A0A5C3NDW6"/>
<dbReference type="PANTHER" id="PTHR13832">
    <property type="entry name" value="PROTEIN PHOSPHATASE 2C"/>
    <property type="match status" value="1"/>
</dbReference>
<accession>A0A5C3NDW6</accession>
<gene>
    <name evidence="3" type="ORF">OE88DRAFT_1709996</name>
</gene>
<dbReference type="Gene3D" id="3.60.40.10">
    <property type="entry name" value="PPM-type phosphatase domain"/>
    <property type="match status" value="1"/>
</dbReference>
<dbReference type="InterPro" id="IPR036457">
    <property type="entry name" value="PPM-type-like_dom_sf"/>
</dbReference>
<evidence type="ECO:0000259" key="2">
    <source>
        <dbReference type="PROSITE" id="PS51746"/>
    </source>
</evidence>
<dbReference type="Pfam" id="PF00481">
    <property type="entry name" value="PP2C"/>
    <property type="match status" value="1"/>
</dbReference>
<dbReference type="STRING" id="5364.A0A5C3NDW6"/>
<dbReference type="GO" id="GO:0005739">
    <property type="term" value="C:mitochondrion"/>
    <property type="evidence" value="ECO:0007669"/>
    <property type="project" value="TreeGrafter"/>
</dbReference>
<feature type="region of interest" description="Disordered" evidence="1">
    <location>
        <begin position="289"/>
        <end position="314"/>
    </location>
</feature>
<dbReference type="EMBL" id="ML213504">
    <property type="protein sequence ID" value="TFK55563.1"/>
    <property type="molecule type" value="Genomic_DNA"/>
</dbReference>
<sequence length="518" mass="56124">MWRRAWKPVAATTGVIGASTYLWYSTGRPSRPETVGFRIRVRDSEGKLAYQEMSAPLLAKEEVEKRLKENAVLETVASQDTIQWKRATVSLASNDPIEDANVHGVIPKDLLARGAAGDFLLFAVMDGHAGPYTSRLLTKTLIPAVSLQLSKASMGSNNKSASGVMEWVKSFFRSSSSSPSDLGPNGTAEALEHAFVSLDSELINAPLRVLAANIDQTAREKKILPDLSQDPMAIATIRPALSGSCAIAALIDTSQQKLYVACTGDSRAVAGVYEDNGDGSGSWRVEALSEDQTGRNPKEYTRVRSEHPSDDPSEVIRDGRVLGGLEPTRAFGDARYKWPREIQQVNEMRNPPALLKTPPYVTARPVVTQMPLSLVSESGEAKQKSTFRFLILATDGLWDRITSEEAVALVGGYLLGLKGSVPKASLPSLVPTTTGTATVNGKASNPEQRPGQWAFVDDHVGAHLLRNALAGADEMDLREVMSIPPPYSRRYRDDITVTVVYWEEQAPSAGPGVIKAKL</sequence>
<protein>
    <submittedName>
        <fullName evidence="3">Protein serine/threonine phosphatase 2C</fullName>
    </submittedName>
</protein>
<proteinExistence type="predicted"/>
<dbReference type="SMART" id="SM00332">
    <property type="entry name" value="PP2Cc"/>
    <property type="match status" value="1"/>
</dbReference>
<evidence type="ECO:0000256" key="1">
    <source>
        <dbReference type="SAM" id="MobiDB-lite"/>
    </source>
</evidence>
<keyword evidence="4" id="KW-1185">Reference proteome</keyword>